<keyword evidence="4" id="KW-1185">Reference proteome</keyword>
<dbReference type="Gene3D" id="3.90.79.10">
    <property type="entry name" value="Nucleoside Triphosphate Pyrophosphohydrolase"/>
    <property type="match status" value="1"/>
</dbReference>
<protein>
    <submittedName>
        <fullName evidence="3">NUDIX hydrolase</fullName>
    </submittedName>
</protein>
<gene>
    <name evidence="3" type="ORF">NIES46_25940</name>
</gene>
<feature type="domain" description="Nudix hydrolase" evidence="2">
    <location>
        <begin position="4"/>
        <end position="142"/>
    </location>
</feature>
<evidence type="ECO:0000313" key="4">
    <source>
        <dbReference type="Proteomes" id="UP000326169"/>
    </source>
</evidence>
<accession>A0A5M3T9Q7</accession>
<dbReference type="Pfam" id="PF00293">
    <property type="entry name" value="NUDIX"/>
    <property type="match status" value="1"/>
</dbReference>
<dbReference type="PROSITE" id="PS51462">
    <property type="entry name" value="NUDIX"/>
    <property type="match status" value="1"/>
</dbReference>
<evidence type="ECO:0000256" key="1">
    <source>
        <dbReference type="ARBA" id="ARBA00022801"/>
    </source>
</evidence>
<dbReference type="PROSITE" id="PS00893">
    <property type="entry name" value="NUDIX_BOX"/>
    <property type="match status" value="1"/>
</dbReference>
<dbReference type="GeneID" id="301683432"/>
<dbReference type="CDD" id="cd04688">
    <property type="entry name" value="NUDIX_Hydrolase"/>
    <property type="match status" value="1"/>
</dbReference>
<dbReference type="SUPFAM" id="SSF55811">
    <property type="entry name" value="Nudix"/>
    <property type="match status" value="1"/>
</dbReference>
<reference evidence="3 4" key="1">
    <citation type="journal article" date="2019" name="J Genomics">
        <title>The Draft Genome of a Hydrogen-producing Cyanobacterium, Arthrospira platensis NIES-46.</title>
        <authorList>
            <person name="Suzuki S."/>
            <person name="Yamaguchi H."/>
            <person name="Kawachi M."/>
        </authorList>
    </citation>
    <scope>NUCLEOTIDE SEQUENCE [LARGE SCALE GENOMIC DNA]</scope>
    <source>
        <strain evidence="3 4">NIES-46</strain>
    </source>
</reference>
<dbReference type="GO" id="GO:0016787">
    <property type="term" value="F:hydrolase activity"/>
    <property type="evidence" value="ECO:0007669"/>
    <property type="project" value="UniProtKB-KW"/>
</dbReference>
<sequence>MAKQKIRVIALGLIEDNDRILVSQGYDQEKQITFYRALGGGVDFGEHSRDALQREFLEELNAEITDIEYLDCLESIFVYNGSQGHEIIQLYRCKFVDRQFYQQEQIPFKEGDRQKLALWVRVERFKSGEAQLVPEGFIKFLG</sequence>
<name>A0A5M3T9Q7_LIMPL</name>
<proteinExistence type="predicted"/>
<dbReference type="Proteomes" id="UP000326169">
    <property type="component" value="Unassembled WGS sequence"/>
</dbReference>
<dbReference type="InterPro" id="IPR020084">
    <property type="entry name" value="NUDIX_hydrolase_CS"/>
</dbReference>
<dbReference type="InterPro" id="IPR000086">
    <property type="entry name" value="NUDIX_hydrolase_dom"/>
</dbReference>
<evidence type="ECO:0000259" key="2">
    <source>
        <dbReference type="PROSITE" id="PS51462"/>
    </source>
</evidence>
<organism evidence="3 4">
    <name type="scientific">Limnospira platensis NIES-46</name>
    <dbReference type="NCBI Taxonomy" id="1236695"/>
    <lineage>
        <taxon>Bacteria</taxon>
        <taxon>Bacillati</taxon>
        <taxon>Cyanobacteriota</taxon>
        <taxon>Cyanophyceae</taxon>
        <taxon>Oscillatoriophycideae</taxon>
        <taxon>Oscillatoriales</taxon>
        <taxon>Sirenicapillariaceae</taxon>
        <taxon>Limnospira</taxon>
    </lineage>
</organism>
<comment type="caution">
    <text evidence="3">The sequence shown here is derived from an EMBL/GenBank/DDBJ whole genome shotgun (WGS) entry which is preliminary data.</text>
</comment>
<dbReference type="RefSeq" id="WP_006617413.1">
    <property type="nucleotide sequence ID" value="NZ_BIMW01000101.1"/>
</dbReference>
<evidence type="ECO:0000313" key="3">
    <source>
        <dbReference type="EMBL" id="GCE94536.1"/>
    </source>
</evidence>
<dbReference type="EMBL" id="BIMW01000101">
    <property type="protein sequence ID" value="GCE94536.1"/>
    <property type="molecule type" value="Genomic_DNA"/>
</dbReference>
<dbReference type="InterPro" id="IPR015797">
    <property type="entry name" value="NUDIX_hydrolase-like_dom_sf"/>
</dbReference>
<keyword evidence="1 3" id="KW-0378">Hydrolase</keyword>